<dbReference type="AlphaFoldDB" id="A0A0L0C240"/>
<feature type="region of interest" description="Disordered" evidence="1">
    <location>
        <begin position="127"/>
        <end position="152"/>
    </location>
</feature>
<keyword evidence="3" id="KW-1185">Reference proteome</keyword>
<name>A0A0L0C240_LUCCU</name>
<dbReference type="Proteomes" id="UP000037069">
    <property type="component" value="Unassembled WGS sequence"/>
</dbReference>
<proteinExistence type="predicted"/>
<evidence type="ECO:0000256" key="1">
    <source>
        <dbReference type="SAM" id="MobiDB-lite"/>
    </source>
</evidence>
<protein>
    <submittedName>
        <fullName evidence="2">Uncharacterized protein</fullName>
    </submittedName>
</protein>
<feature type="region of interest" description="Disordered" evidence="1">
    <location>
        <begin position="18"/>
        <end position="42"/>
    </location>
</feature>
<feature type="compositionally biased region" description="Low complexity" evidence="1">
    <location>
        <begin position="127"/>
        <end position="138"/>
    </location>
</feature>
<evidence type="ECO:0000313" key="2">
    <source>
        <dbReference type="EMBL" id="KNC25489.1"/>
    </source>
</evidence>
<reference evidence="2 3" key="1">
    <citation type="journal article" date="2015" name="Nat. Commun.">
        <title>Lucilia cuprina genome unlocks parasitic fly biology to underpin future interventions.</title>
        <authorList>
            <person name="Anstead C.A."/>
            <person name="Korhonen P.K."/>
            <person name="Young N.D."/>
            <person name="Hall R.S."/>
            <person name="Jex A.R."/>
            <person name="Murali S.C."/>
            <person name="Hughes D.S."/>
            <person name="Lee S.F."/>
            <person name="Perry T."/>
            <person name="Stroehlein A.J."/>
            <person name="Ansell B.R."/>
            <person name="Breugelmans B."/>
            <person name="Hofmann A."/>
            <person name="Qu J."/>
            <person name="Dugan S."/>
            <person name="Lee S.L."/>
            <person name="Chao H."/>
            <person name="Dinh H."/>
            <person name="Han Y."/>
            <person name="Doddapaneni H.V."/>
            <person name="Worley K.C."/>
            <person name="Muzny D.M."/>
            <person name="Ioannidis P."/>
            <person name="Waterhouse R.M."/>
            <person name="Zdobnov E.M."/>
            <person name="James P.J."/>
            <person name="Bagnall N.H."/>
            <person name="Kotze A.C."/>
            <person name="Gibbs R.A."/>
            <person name="Richards S."/>
            <person name="Batterham P."/>
            <person name="Gasser R.B."/>
        </authorList>
    </citation>
    <scope>NUCLEOTIDE SEQUENCE [LARGE SCALE GENOMIC DNA]</scope>
    <source>
        <strain evidence="2 3">LS</strain>
        <tissue evidence="2">Full body</tissue>
    </source>
</reference>
<dbReference type="EMBL" id="JRES01001109">
    <property type="protein sequence ID" value="KNC25489.1"/>
    <property type="molecule type" value="Genomic_DNA"/>
</dbReference>
<feature type="compositionally biased region" description="Low complexity" evidence="1">
    <location>
        <begin position="31"/>
        <end position="41"/>
    </location>
</feature>
<organism evidence="2 3">
    <name type="scientific">Lucilia cuprina</name>
    <name type="common">Green bottle fly</name>
    <name type="synonym">Australian sheep blowfly</name>
    <dbReference type="NCBI Taxonomy" id="7375"/>
    <lineage>
        <taxon>Eukaryota</taxon>
        <taxon>Metazoa</taxon>
        <taxon>Ecdysozoa</taxon>
        <taxon>Arthropoda</taxon>
        <taxon>Hexapoda</taxon>
        <taxon>Insecta</taxon>
        <taxon>Pterygota</taxon>
        <taxon>Neoptera</taxon>
        <taxon>Endopterygota</taxon>
        <taxon>Diptera</taxon>
        <taxon>Brachycera</taxon>
        <taxon>Muscomorpha</taxon>
        <taxon>Oestroidea</taxon>
        <taxon>Calliphoridae</taxon>
        <taxon>Luciliinae</taxon>
        <taxon>Lucilia</taxon>
    </lineage>
</organism>
<comment type="caution">
    <text evidence="2">The sequence shown here is derived from an EMBL/GenBank/DDBJ whole genome shotgun (WGS) entry which is preliminary data.</text>
</comment>
<gene>
    <name evidence="2" type="ORF">FF38_05169</name>
</gene>
<feature type="compositionally biased region" description="Basic and acidic residues" evidence="1">
    <location>
        <begin position="18"/>
        <end position="28"/>
    </location>
</feature>
<accession>A0A0L0C240</accession>
<sequence>MNIIRSLACLLQDDKNAKHKQRKDESKDVYNNNSNSNNSNNDTCEVEEVAEAITNIFNMPSRLSGNQIDLFPLNYLIFDLCRTVAELPRCKNEGYGVASVEWDTAPENIFDYYDNDVVATSSTTSTATDAASAAGASHGADDCDEPNASGTT</sequence>
<evidence type="ECO:0000313" key="3">
    <source>
        <dbReference type="Proteomes" id="UP000037069"/>
    </source>
</evidence>